<dbReference type="InterPro" id="IPR010131">
    <property type="entry name" value="MdtP/NodT-like"/>
</dbReference>
<dbReference type="OrthoDB" id="920360at2"/>
<keyword evidence="3" id="KW-1185">Reference proteome</keyword>
<proteinExistence type="inferred from homology"/>
<gene>
    <name evidence="2" type="ORF">DOS84_12580</name>
</gene>
<dbReference type="SUPFAM" id="SSF56954">
    <property type="entry name" value="Outer membrane efflux proteins (OEP)"/>
    <property type="match status" value="1"/>
</dbReference>
<dbReference type="Pfam" id="PF02321">
    <property type="entry name" value="OEP"/>
    <property type="match status" value="1"/>
</dbReference>
<dbReference type="EMBL" id="QKXH01000007">
    <property type="protein sequence ID" value="PZX93183.1"/>
    <property type="molecule type" value="Genomic_DNA"/>
</dbReference>
<protein>
    <submittedName>
        <fullName evidence="2">Heavy metal resistance protein CzcC</fullName>
    </submittedName>
</protein>
<comment type="caution">
    <text evidence="2">The sequence shown here is derived from an EMBL/GenBank/DDBJ whole genome shotgun (WGS) entry which is preliminary data.</text>
</comment>
<dbReference type="Proteomes" id="UP000249177">
    <property type="component" value="Unassembled WGS sequence"/>
</dbReference>
<organism evidence="2 3">
    <name type="scientific">Flavobacterium aquariorum</name>
    <dbReference type="NCBI Taxonomy" id="2217670"/>
    <lineage>
        <taxon>Bacteria</taxon>
        <taxon>Pseudomonadati</taxon>
        <taxon>Bacteroidota</taxon>
        <taxon>Flavobacteriia</taxon>
        <taxon>Flavobacteriales</taxon>
        <taxon>Flavobacteriaceae</taxon>
        <taxon>Flavobacterium</taxon>
    </lineage>
</organism>
<evidence type="ECO:0000313" key="3">
    <source>
        <dbReference type="Proteomes" id="UP000249177"/>
    </source>
</evidence>
<dbReference type="AlphaFoldDB" id="A0A2W7TRJ3"/>
<name>A0A2W7TRJ3_9FLAO</name>
<evidence type="ECO:0000256" key="1">
    <source>
        <dbReference type="ARBA" id="ARBA00007613"/>
    </source>
</evidence>
<dbReference type="PANTHER" id="PTHR30203:SF24">
    <property type="entry name" value="BLR4935 PROTEIN"/>
    <property type="match status" value="1"/>
</dbReference>
<reference evidence="2 3" key="1">
    <citation type="submission" date="2018-06" db="EMBL/GenBank/DDBJ databases">
        <title>Flavobacterium sp IMCC34762, genome.</title>
        <authorList>
            <person name="Joung Y."/>
            <person name="Cho J."/>
            <person name="Song J."/>
        </authorList>
    </citation>
    <scope>NUCLEOTIDE SEQUENCE [LARGE SCALE GENOMIC DNA]</scope>
    <source>
        <strain evidence="2 3">IMCC34762</strain>
    </source>
</reference>
<dbReference type="InterPro" id="IPR003423">
    <property type="entry name" value="OMP_efflux"/>
</dbReference>
<accession>A0A2W7TRJ3</accession>
<dbReference type="Gene3D" id="1.20.1600.10">
    <property type="entry name" value="Outer membrane efflux proteins (OEP)"/>
    <property type="match status" value="1"/>
</dbReference>
<evidence type="ECO:0000313" key="2">
    <source>
        <dbReference type="EMBL" id="PZX93183.1"/>
    </source>
</evidence>
<dbReference type="RefSeq" id="WP_111410464.1">
    <property type="nucleotide sequence ID" value="NZ_QKXH01000007.1"/>
</dbReference>
<dbReference type="PANTHER" id="PTHR30203">
    <property type="entry name" value="OUTER MEMBRANE CATION EFFLUX PROTEIN"/>
    <property type="match status" value="1"/>
</dbReference>
<dbReference type="GO" id="GO:0015562">
    <property type="term" value="F:efflux transmembrane transporter activity"/>
    <property type="evidence" value="ECO:0007669"/>
    <property type="project" value="InterPro"/>
</dbReference>
<comment type="similarity">
    <text evidence="1">Belongs to the outer membrane factor (OMF) (TC 1.B.17) family.</text>
</comment>
<sequence>MQNIKYYLEVVSEKSKGESRKSQVASSKVSKLFSCFISLFYLKDEKNYTQKFDRFWTLRLLTFALLTFLNGNAQTLTLDNVLSTIKANNPQLKMYDADIQSMDASAKGARSWMAPLVETGFFMTPYNSNLWKADEMGSGMGNYMIGVTQMIPNVSKLNANENLMKAMSSVENENKNFTLNRLNALAKTYYYEWIIIKKKTKIAQDNLQLLEYMIKSMEIRYQYNMDKLPSYYKAKSQYATLQSMIVMLENDASQRKYMLNTLMARDKNVDFEIDSNYQIKDFNFLEADLSSYINNRSDIKAIDKTKEINNYKIEVEKVATRPEFGVKYDHMFAFGNQPQQFSLMGMMTIPVSWSTKMNKANMESYRIKNESLDWQKQMIANEASGMIKGMNAEFLNLKKQYQITQDNILPALKRNYDTAILAWQNNTGDLFVALEAWEAMNMTQIDALDKLKSILTAQVEIEKQLEIN</sequence>